<dbReference type="GO" id="GO:0005886">
    <property type="term" value="C:plasma membrane"/>
    <property type="evidence" value="ECO:0007669"/>
    <property type="project" value="UniProtKB-SubCell"/>
</dbReference>
<keyword evidence="4 6" id="KW-1133">Transmembrane helix</keyword>
<sequence length="360" mass="40399">MPYTEPQILPEDQMSLKDILVKLIKFKNLIVNNWKIIVIFTVLGIIGGIIVEFISKEDPTYAAKITFNMENGGGNTAGGLADLASQFGFGGGASSGNTGLFSGENFKELLKTKGIYRKALLSEVNINGKKVIFANYFLKKSGVLKDEWEDDVEAKTFQFKHNNPKLLNVKELDYLNRISEFLKPLTVLGADNSKSSFTTLTVTTRNDTLSYTWANLFLKTVTSFYIETKTKKTRELLELIDSRVDSLRNALYRNQGALARYNDQNQQIIMQQGRLQSERLSMNTSQTQSLYYEAVKSQDNLRFSVVKEAPLFTRIDDAELPIPGTPVNFGKFIKIGAAIGLVLSLIYITVRKALRDILNS</sequence>
<evidence type="ECO:0000259" key="7">
    <source>
        <dbReference type="Pfam" id="PF02706"/>
    </source>
</evidence>
<keyword evidence="5 6" id="KW-0472">Membrane</keyword>
<dbReference type="InterPro" id="IPR003856">
    <property type="entry name" value="LPS_length_determ_N"/>
</dbReference>
<reference evidence="8 9" key="1">
    <citation type="submission" date="2016-10" db="EMBL/GenBank/DDBJ databases">
        <authorList>
            <person name="de Groot N.N."/>
        </authorList>
    </citation>
    <scope>NUCLEOTIDE SEQUENCE [LARGE SCALE GENOMIC DNA]</scope>
    <source>
        <strain evidence="9">E92,LMG 26720,CCM 7988</strain>
    </source>
</reference>
<dbReference type="AlphaFoldDB" id="A0A1I5Y572"/>
<proteinExistence type="predicted"/>
<name>A0A1I5Y572_9BACT</name>
<keyword evidence="2" id="KW-1003">Cell membrane</keyword>
<evidence type="ECO:0000256" key="4">
    <source>
        <dbReference type="ARBA" id="ARBA00022989"/>
    </source>
</evidence>
<dbReference type="Proteomes" id="UP000199306">
    <property type="component" value="Unassembled WGS sequence"/>
</dbReference>
<protein>
    <submittedName>
        <fullName evidence="8">Chain length determinant protein</fullName>
    </submittedName>
</protein>
<evidence type="ECO:0000256" key="6">
    <source>
        <dbReference type="SAM" id="Phobius"/>
    </source>
</evidence>
<dbReference type="OrthoDB" id="927034at2"/>
<evidence type="ECO:0000313" key="9">
    <source>
        <dbReference type="Proteomes" id="UP000199306"/>
    </source>
</evidence>
<dbReference type="InterPro" id="IPR050445">
    <property type="entry name" value="Bact_polysacc_biosynth/exp"/>
</dbReference>
<dbReference type="Pfam" id="PF02706">
    <property type="entry name" value="Wzz"/>
    <property type="match status" value="1"/>
</dbReference>
<gene>
    <name evidence="8" type="ORF">SAMN04515674_11717</name>
</gene>
<organism evidence="8 9">
    <name type="scientific">Pseudarcicella hirudinis</name>
    <dbReference type="NCBI Taxonomy" id="1079859"/>
    <lineage>
        <taxon>Bacteria</taxon>
        <taxon>Pseudomonadati</taxon>
        <taxon>Bacteroidota</taxon>
        <taxon>Cytophagia</taxon>
        <taxon>Cytophagales</taxon>
        <taxon>Flectobacillaceae</taxon>
        <taxon>Pseudarcicella</taxon>
    </lineage>
</organism>
<dbReference type="EMBL" id="FOXH01000017">
    <property type="protein sequence ID" value="SFQ39365.1"/>
    <property type="molecule type" value="Genomic_DNA"/>
</dbReference>
<evidence type="ECO:0000256" key="1">
    <source>
        <dbReference type="ARBA" id="ARBA00004651"/>
    </source>
</evidence>
<feature type="transmembrane region" description="Helical" evidence="6">
    <location>
        <begin position="34"/>
        <end position="54"/>
    </location>
</feature>
<evidence type="ECO:0000256" key="2">
    <source>
        <dbReference type="ARBA" id="ARBA00022475"/>
    </source>
</evidence>
<dbReference type="PANTHER" id="PTHR32309:SF13">
    <property type="entry name" value="FERRIC ENTEROBACTIN TRANSPORT PROTEIN FEPE"/>
    <property type="match status" value="1"/>
</dbReference>
<feature type="domain" description="Polysaccharide chain length determinant N-terminal" evidence="7">
    <location>
        <begin position="23"/>
        <end position="117"/>
    </location>
</feature>
<evidence type="ECO:0000313" key="8">
    <source>
        <dbReference type="EMBL" id="SFQ39365.1"/>
    </source>
</evidence>
<accession>A0A1I5Y572</accession>
<comment type="subcellular location">
    <subcellularLocation>
        <location evidence="1">Cell membrane</location>
        <topology evidence="1">Multi-pass membrane protein</topology>
    </subcellularLocation>
</comment>
<dbReference type="RefSeq" id="WP_092019278.1">
    <property type="nucleotide sequence ID" value="NZ_FOXH01000017.1"/>
</dbReference>
<keyword evidence="3 6" id="KW-0812">Transmembrane</keyword>
<keyword evidence="9" id="KW-1185">Reference proteome</keyword>
<evidence type="ECO:0000256" key="5">
    <source>
        <dbReference type="ARBA" id="ARBA00023136"/>
    </source>
</evidence>
<dbReference type="PANTHER" id="PTHR32309">
    <property type="entry name" value="TYROSINE-PROTEIN KINASE"/>
    <property type="match status" value="1"/>
</dbReference>
<evidence type="ECO:0000256" key="3">
    <source>
        <dbReference type="ARBA" id="ARBA00022692"/>
    </source>
</evidence>
<dbReference type="GO" id="GO:0004713">
    <property type="term" value="F:protein tyrosine kinase activity"/>
    <property type="evidence" value="ECO:0007669"/>
    <property type="project" value="TreeGrafter"/>
</dbReference>
<dbReference type="STRING" id="1079859.SAMN04515674_11717"/>